<dbReference type="AlphaFoldDB" id="A0A0M6Y5S0"/>
<accession>A0A0M6Y5S0</accession>
<dbReference type="NCBIfam" id="TIGR00309">
    <property type="entry name" value="V_ATPase_subD"/>
    <property type="match status" value="1"/>
</dbReference>
<organism evidence="5 6">
    <name type="scientific">Roseibium aggregatum</name>
    <dbReference type="NCBI Taxonomy" id="187304"/>
    <lineage>
        <taxon>Bacteria</taxon>
        <taxon>Pseudomonadati</taxon>
        <taxon>Pseudomonadota</taxon>
        <taxon>Alphaproteobacteria</taxon>
        <taxon>Hyphomicrobiales</taxon>
        <taxon>Stappiaceae</taxon>
        <taxon>Roseibium</taxon>
    </lineage>
</organism>
<protein>
    <submittedName>
        <fullName evidence="5">V-type ATP synthase subunit D</fullName>
    </submittedName>
</protein>
<dbReference type="EMBL" id="CXST01000002">
    <property type="protein sequence ID" value="CTQ44150.1"/>
    <property type="molecule type" value="Genomic_DNA"/>
</dbReference>
<dbReference type="GO" id="GO:0046961">
    <property type="term" value="F:proton-transporting ATPase activity, rotational mechanism"/>
    <property type="evidence" value="ECO:0007669"/>
    <property type="project" value="InterPro"/>
</dbReference>
<evidence type="ECO:0000256" key="4">
    <source>
        <dbReference type="SAM" id="Coils"/>
    </source>
</evidence>
<evidence type="ECO:0000256" key="1">
    <source>
        <dbReference type="ARBA" id="ARBA00005850"/>
    </source>
</evidence>
<proteinExistence type="inferred from homology"/>
<comment type="similarity">
    <text evidence="1">Belongs to the V-ATPase D subunit family.</text>
</comment>
<evidence type="ECO:0000313" key="5">
    <source>
        <dbReference type="EMBL" id="CTQ44150.1"/>
    </source>
</evidence>
<dbReference type="Proteomes" id="UP000048926">
    <property type="component" value="Unassembled WGS sequence"/>
</dbReference>
<reference evidence="6" key="1">
    <citation type="submission" date="2015-07" db="EMBL/GenBank/DDBJ databases">
        <authorList>
            <person name="Rodrigo-Torres Lidia"/>
            <person name="Arahal R.David."/>
        </authorList>
    </citation>
    <scope>NUCLEOTIDE SEQUENCE [LARGE SCALE GENOMIC DNA]</scope>
    <source>
        <strain evidence="6">CECT 4801</strain>
    </source>
</reference>
<keyword evidence="3" id="KW-0406">Ion transport</keyword>
<dbReference type="OrthoDB" id="5637912at2"/>
<evidence type="ECO:0000313" key="6">
    <source>
        <dbReference type="Proteomes" id="UP000048926"/>
    </source>
</evidence>
<evidence type="ECO:0000256" key="2">
    <source>
        <dbReference type="ARBA" id="ARBA00022448"/>
    </source>
</evidence>
<dbReference type="RefSeq" id="WP_055656909.1">
    <property type="nucleotide sequence ID" value="NZ_CP045627.1"/>
</dbReference>
<sequence length="207" mass="23521">MARLALNKSSLARESGQLSEYKRFLPSLELKRLQIMAERAKAKETAVRLEAEYEERFNALARSLPMMANKHVPLEGLVVLKQAVVGEQNLSGTRLPVLEDIEVETKPYSRLARPHWVDPYVTGMQELLRLNKEREIAKERIARLIEAEAVISRRVNLFEKVLIPQAERNIKKIRMALADAERDAVVRAKISKRKTAARGAETSVAEL</sequence>
<evidence type="ECO:0000256" key="3">
    <source>
        <dbReference type="ARBA" id="ARBA00023065"/>
    </source>
</evidence>
<dbReference type="Pfam" id="PF01813">
    <property type="entry name" value="ATP-synt_D"/>
    <property type="match status" value="1"/>
</dbReference>
<gene>
    <name evidence="5" type="ORF">LAL4801_02592</name>
</gene>
<name>A0A0M6Y5S0_9HYPH</name>
<keyword evidence="6" id="KW-1185">Reference proteome</keyword>
<dbReference type="InterPro" id="IPR002699">
    <property type="entry name" value="V_ATPase_D"/>
</dbReference>
<keyword evidence="4" id="KW-0175">Coiled coil</keyword>
<feature type="coiled-coil region" evidence="4">
    <location>
        <begin position="127"/>
        <end position="183"/>
    </location>
</feature>
<dbReference type="STRING" id="187304.B0E33_11060"/>
<dbReference type="Gene3D" id="1.10.287.3240">
    <property type="match status" value="1"/>
</dbReference>
<keyword evidence="2" id="KW-0813">Transport</keyword>